<protein>
    <submittedName>
        <fullName evidence="1">CG33914</fullName>
    </submittedName>
</protein>
<dbReference type="PANTHER" id="PTHR20898:SF0">
    <property type="entry name" value="DAEDALUS ON 3-RELATED"/>
    <property type="match status" value="1"/>
</dbReference>
<dbReference type="EMBL" id="CP012524">
    <property type="protein sequence ID" value="ALC41263.1"/>
    <property type="molecule type" value="Genomic_DNA"/>
</dbReference>
<dbReference type="InterPro" id="IPR010512">
    <property type="entry name" value="DUF1091"/>
</dbReference>
<accession>A0A0M3QUU9</accession>
<sequence>MSLRYSMFKPVMNGVIFHGKFMIYRNGWRSFLYSIKMDMCKFMELRYNALAKLIFGLTDGKTNINHTCPYNNEKYIAMDEIMSTDLSMRLGGIPLGKGQYGFFTRWIWQNATKVETNIFFNVVRD</sequence>
<dbReference type="OMA" id="HFQLMTK"/>
<evidence type="ECO:0000313" key="1">
    <source>
        <dbReference type="EMBL" id="ALC41263.1"/>
    </source>
</evidence>
<dbReference type="PANTHER" id="PTHR20898">
    <property type="entry name" value="DAEDALUS ON 3-RELATED-RELATED"/>
    <property type="match status" value="1"/>
</dbReference>
<keyword evidence="2" id="KW-1185">Reference proteome</keyword>
<organism evidence="1 2">
    <name type="scientific">Drosophila busckii</name>
    <name type="common">Fruit fly</name>
    <dbReference type="NCBI Taxonomy" id="30019"/>
    <lineage>
        <taxon>Eukaryota</taxon>
        <taxon>Metazoa</taxon>
        <taxon>Ecdysozoa</taxon>
        <taxon>Arthropoda</taxon>
        <taxon>Hexapoda</taxon>
        <taxon>Insecta</taxon>
        <taxon>Pterygota</taxon>
        <taxon>Neoptera</taxon>
        <taxon>Endopterygota</taxon>
        <taxon>Diptera</taxon>
        <taxon>Brachycera</taxon>
        <taxon>Muscomorpha</taxon>
        <taxon>Ephydroidea</taxon>
        <taxon>Drosophilidae</taxon>
        <taxon>Drosophila</taxon>
    </lineage>
</organism>
<name>A0A0M3QUU9_DROBS</name>
<dbReference type="Pfam" id="PF06477">
    <property type="entry name" value="DUF1091"/>
    <property type="match status" value="1"/>
</dbReference>
<evidence type="ECO:0000313" key="2">
    <source>
        <dbReference type="Proteomes" id="UP000494163"/>
    </source>
</evidence>
<dbReference type="Proteomes" id="UP000494163">
    <property type="component" value="Chromosome 2R"/>
</dbReference>
<proteinExistence type="predicted"/>
<gene>
    <name evidence="1" type="ORF">Dbus_chr2Rg842</name>
</gene>
<dbReference type="OrthoDB" id="7830614at2759"/>
<dbReference type="SMART" id="SM00697">
    <property type="entry name" value="DM8"/>
    <property type="match status" value="1"/>
</dbReference>
<dbReference type="AlphaFoldDB" id="A0A0M3QUU9"/>
<reference evidence="1 2" key="1">
    <citation type="submission" date="2015-08" db="EMBL/GenBank/DDBJ databases">
        <title>Ancestral chromatin configuration constrains chromatin evolution on differentiating sex chromosomes in Drosophila.</title>
        <authorList>
            <person name="Zhou Q."/>
            <person name="Bachtrog D."/>
        </authorList>
    </citation>
    <scope>NUCLEOTIDE SEQUENCE [LARGE SCALE GENOMIC DNA]</scope>
    <source>
        <tissue evidence="1">Whole larvae</tissue>
    </source>
</reference>